<reference evidence="7 8" key="1">
    <citation type="journal article" date="2013" name="Antonie Van Leeuwenhoek">
        <title>Dongia rigui sp. nov., isolated from freshwater of a large wetland in Korea.</title>
        <authorList>
            <person name="Baik K.S."/>
            <person name="Hwang Y.M."/>
            <person name="Choi J.S."/>
            <person name="Kwon J."/>
            <person name="Seong C.N."/>
        </authorList>
    </citation>
    <scope>NUCLEOTIDE SEQUENCE [LARGE SCALE GENOMIC DNA]</scope>
    <source>
        <strain evidence="7 8">04SU4-P</strain>
    </source>
</reference>
<evidence type="ECO:0000256" key="3">
    <source>
        <dbReference type="ARBA" id="ARBA00022840"/>
    </source>
</evidence>
<comment type="caution">
    <text evidence="7">The sequence shown here is derived from an EMBL/GenBank/DDBJ whole genome shotgun (WGS) entry which is preliminary data.</text>
</comment>
<evidence type="ECO:0000313" key="8">
    <source>
        <dbReference type="Proteomes" id="UP001271769"/>
    </source>
</evidence>
<organism evidence="7 8">
    <name type="scientific">Dongia rigui</name>
    <dbReference type="NCBI Taxonomy" id="940149"/>
    <lineage>
        <taxon>Bacteria</taxon>
        <taxon>Pseudomonadati</taxon>
        <taxon>Pseudomonadota</taxon>
        <taxon>Alphaproteobacteria</taxon>
        <taxon>Rhodospirillales</taxon>
        <taxon>Dongiaceae</taxon>
        <taxon>Dongia</taxon>
    </lineage>
</organism>
<keyword evidence="3 7" id="KW-0067">ATP-binding</keyword>
<keyword evidence="2" id="KW-0547">Nucleotide-binding</keyword>
<evidence type="ECO:0000256" key="5">
    <source>
        <dbReference type="ARBA" id="ARBA00037066"/>
    </source>
</evidence>
<name>A0ABU5DSG5_9PROT</name>
<protein>
    <submittedName>
        <fullName evidence="7">ATP-binding cassette domain-containing protein</fullName>
    </submittedName>
</protein>
<dbReference type="GO" id="GO:0005524">
    <property type="term" value="F:ATP binding"/>
    <property type="evidence" value="ECO:0007669"/>
    <property type="project" value="UniProtKB-KW"/>
</dbReference>
<dbReference type="SMART" id="SM00382">
    <property type="entry name" value="AAA"/>
    <property type="match status" value="1"/>
</dbReference>
<keyword evidence="4" id="KW-1278">Translocase</keyword>
<feature type="domain" description="ABC transporter" evidence="6">
    <location>
        <begin position="2"/>
        <end position="238"/>
    </location>
</feature>
<dbReference type="PROSITE" id="PS00211">
    <property type="entry name" value="ABC_TRANSPORTER_1"/>
    <property type="match status" value="1"/>
</dbReference>
<dbReference type="InterPro" id="IPR017871">
    <property type="entry name" value="ABC_transporter-like_CS"/>
</dbReference>
<dbReference type="EMBL" id="JAXCLX010000001">
    <property type="protein sequence ID" value="MDY0870351.1"/>
    <property type="molecule type" value="Genomic_DNA"/>
</dbReference>
<dbReference type="Gene3D" id="3.40.50.300">
    <property type="entry name" value="P-loop containing nucleotide triphosphate hydrolases"/>
    <property type="match status" value="1"/>
</dbReference>
<evidence type="ECO:0000259" key="6">
    <source>
        <dbReference type="PROSITE" id="PS50893"/>
    </source>
</evidence>
<evidence type="ECO:0000256" key="1">
    <source>
        <dbReference type="ARBA" id="ARBA00022448"/>
    </source>
</evidence>
<dbReference type="InterPro" id="IPR027417">
    <property type="entry name" value="P-loop_NTPase"/>
</dbReference>
<dbReference type="InterPro" id="IPR003593">
    <property type="entry name" value="AAA+_ATPase"/>
</dbReference>
<dbReference type="InterPro" id="IPR003439">
    <property type="entry name" value="ABC_transporter-like_ATP-bd"/>
</dbReference>
<gene>
    <name evidence="7" type="ORF">SMD31_00365</name>
</gene>
<sequence length="254" mass="27222">MIVADRIFRRAGGLRDLSFALGSGGVTAIIGANGAGKSTLLEILAGRKKADAGRVIFADREIGDWDVRMLARQRAFLPQSADVAFDVAVDDLVALGRAPYPEEGAAAEAEAVEASLISAQAGHLSGRRYHRLSGGERQRVQLARALAQVWRRNEGEPRLLILDEPTASLDPGHRLSIMRMLRGLSASGVTVLLALHDLNDAARFADHVLLLHEGRLLASGRPYEVLTPDLLAEAYGAEVDMMTAADGAAVILFR</sequence>
<dbReference type="CDD" id="cd03214">
    <property type="entry name" value="ABC_Iron-Siderophores_B12_Hemin"/>
    <property type="match status" value="1"/>
</dbReference>
<proteinExistence type="predicted"/>
<comment type="function">
    <text evidence="5">Part of the ABC transporter complex HmuTUV involved in hemin import. Responsible for energy coupling to the transport system.</text>
</comment>
<dbReference type="Proteomes" id="UP001271769">
    <property type="component" value="Unassembled WGS sequence"/>
</dbReference>
<evidence type="ECO:0000256" key="4">
    <source>
        <dbReference type="ARBA" id="ARBA00022967"/>
    </source>
</evidence>
<keyword evidence="1" id="KW-0813">Transport</keyword>
<dbReference type="SUPFAM" id="SSF52540">
    <property type="entry name" value="P-loop containing nucleoside triphosphate hydrolases"/>
    <property type="match status" value="1"/>
</dbReference>
<dbReference type="Pfam" id="PF00005">
    <property type="entry name" value="ABC_tran"/>
    <property type="match status" value="1"/>
</dbReference>
<dbReference type="PANTHER" id="PTHR42794">
    <property type="entry name" value="HEMIN IMPORT ATP-BINDING PROTEIN HMUV"/>
    <property type="match status" value="1"/>
</dbReference>
<evidence type="ECO:0000313" key="7">
    <source>
        <dbReference type="EMBL" id="MDY0870351.1"/>
    </source>
</evidence>
<evidence type="ECO:0000256" key="2">
    <source>
        <dbReference type="ARBA" id="ARBA00022741"/>
    </source>
</evidence>
<keyword evidence="8" id="KW-1185">Reference proteome</keyword>
<dbReference type="PROSITE" id="PS50893">
    <property type="entry name" value="ABC_TRANSPORTER_2"/>
    <property type="match status" value="1"/>
</dbReference>
<dbReference type="PANTHER" id="PTHR42794:SF1">
    <property type="entry name" value="HEMIN IMPORT ATP-BINDING PROTEIN HMUV"/>
    <property type="match status" value="1"/>
</dbReference>
<accession>A0ABU5DSG5</accession>
<dbReference type="RefSeq" id="WP_320498531.1">
    <property type="nucleotide sequence ID" value="NZ_JAXCLX010000001.1"/>
</dbReference>